<comment type="caution">
    <text evidence="3">The sequence shown here is derived from an EMBL/GenBank/DDBJ whole genome shotgun (WGS) entry which is preliminary data.</text>
</comment>
<proteinExistence type="predicted"/>
<feature type="compositionally biased region" description="Low complexity" evidence="2">
    <location>
        <begin position="472"/>
        <end position="481"/>
    </location>
</feature>
<evidence type="ECO:0000313" key="3">
    <source>
        <dbReference type="EMBL" id="KAK7196307.1"/>
    </source>
</evidence>
<reference evidence="3 4" key="1">
    <citation type="journal article" date="2021" name="MBio">
        <title>A New Model Trypanosomatid, Novymonas esmeraldas: Genomic Perception of Its 'Candidatus Pandoraea novymonadis' Endosymbiont.</title>
        <authorList>
            <person name="Zakharova A."/>
            <person name="Saura A."/>
            <person name="Butenko A."/>
            <person name="Podesvova L."/>
            <person name="Warmusova S."/>
            <person name="Kostygov A.Y."/>
            <person name="Nenarokova A."/>
            <person name="Lukes J."/>
            <person name="Opperdoes F.R."/>
            <person name="Yurchenko V."/>
        </authorList>
    </citation>
    <scope>NUCLEOTIDE SEQUENCE [LARGE SCALE GENOMIC DNA]</scope>
    <source>
        <strain evidence="3 4">E262AT.01</strain>
    </source>
</reference>
<name>A0AAW0EQC2_9TRYP</name>
<feature type="compositionally biased region" description="Basic and acidic residues" evidence="2">
    <location>
        <begin position="506"/>
        <end position="520"/>
    </location>
</feature>
<feature type="compositionally biased region" description="Basic and acidic residues" evidence="2">
    <location>
        <begin position="403"/>
        <end position="415"/>
    </location>
</feature>
<feature type="compositionally biased region" description="Basic and acidic residues" evidence="2">
    <location>
        <begin position="440"/>
        <end position="449"/>
    </location>
</feature>
<protein>
    <recommendedName>
        <fullName evidence="5">C2 NT-type domain-containing protein</fullName>
    </recommendedName>
</protein>
<feature type="region of interest" description="Disordered" evidence="2">
    <location>
        <begin position="597"/>
        <end position="625"/>
    </location>
</feature>
<organism evidence="3 4">
    <name type="scientific">Novymonas esmeraldas</name>
    <dbReference type="NCBI Taxonomy" id="1808958"/>
    <lineage>
        <taxon>Eukaryota</taxon>
        <taxon>Discoba</taxon>
        <taxon>Euglenozoa</taxon>
        <taxon>Kinetoplastea</taxon>
        <taxon>Metakinetoplastina</taxon>
        <taxon>Trypanosomatida</taxon>
        <taxon>Trypanosomatidae</taxon>
        <taxon>Novymonas</taxon>
    </lineage>
</organism>
<feature type="region of interest" description="Disordered" evidence="2">
    <location>
        <begin position="463"/>
        <end position="582"/>
    </location>
</feature>
<gene>
    <name evidence="3" type="ORF">NESM_000566800</name>
</gene>
<keyword evidence="1" id="KW-0175">Coiled coil</keyword>
<evidence type="ECO:0000256" key="2">
    <source>
        <dbReference type="SAM" id="MobiDB-lite"/>
    </source>
</evidence>
<feature type="compositionally biased region" description="Gly residues" evidence="2">
    <location>
        <begin position="705"/>
        <end position="718"/>
    </location>
</feature>
<feature type="coiled-coil region" evidence="1">
    <location>
        <begin position="276"/>
        <end position="310"/>
    </location>
</feature>
<accession>A0AAW0EQC2</accession>
<feature type="compositionally biased region" description="Polar residues" evidence="2">
    <location>
        <begin position="745"/>
        <end position="754"/>
    </location>
</feature>
<evidence type="ECO:0000256" key="1">
    <source>
        <dbReference type="SAM" id="Coils"/>
    </source>
</evidence>
<keyword evidence="4" id="KW-1185">Reference proteome</keyword>
<feature type="compositionally biased region" description="Polar residues" evidence="2">
    <location>
        <begin position="569"/>
        <end position="582"/>
    </location>
</feature>
<evidence type="ECO:0008006" key="5">
    <source>
        <dbReference type="Google" id="ProtNLM"/>
    </source>
</evidence>
<sequence length="769" mass="81131">MPRESHVLRFKVVAVECAALPNGQQYTIMYHRGDTNRSTPCYTAQSGVINFAAMPEGAAVVHFKSGHGVRFAAKFIRFMVEEYTRGMPRRLVGETEVDCTQVLKGYSNSGSGIISVVFRLYGTTAKMKVAVLVYPESAPPLSFDGLIDSADAAAAPPPPPQTVKVMTRNEAMMILMGLEAMLERRRTMEAEGQRPPQSREEKKLAELEERRKALVGSEGLATEVIRARCEEVVAAQYTALARKHRNNFIGQTAAYLREMAITSGEDFAGDDAAGNESTALEQLNRVNRSIEDVQEQLKKLEQEQTALGRIQHKVDVTAELCANLDKVTALQQKTQLLQQSRTALTEAVRKQAAKKDTPLAREVAAINARIAALTAEQQQMKPKIEHMVGVAASHAVKWARSKNPPEPDIKSRTDASRTTAGGNGRNTVDDLFSDAGKPQKSKEQAMLDDTQRKQVVEALKGLRATAPPPTAHSPTSASSSSGHRTPRDLFADSGLPTMGDFSGASKRKEEGAGAGKKKEAAAAAEATTKTVHEDPLRPSGLGMDMFSAKPPAPAAAAAAGQAGLPSMNDFMQPSASSRQQEPQSMFDFGAILQASPAPAQSLGGGGFVLEPQRPDPPAATAAAATPPAVTVAYDKANDPYYDEMDDFTVSPGANGDGTNNPYSALEITSGFGGFGDDTASPPPRASASPSPGYVAPRPTFDFGPSAGGGGGGFGGSGGMSSPAATFSFGGGGGGEAAAADESSTNNNRRGSTDNPYGGMSNLPTYNFGN</sequence>
<dbReference type="AlphaFoldDB" id="A0AAW0EQC2"/>
<dbReference type="EMBL" id="JAECZO010000073">
    <property type="protein sequence ID" value="KAK7196307.1"/>
    <property type="molecule type" value="Genomic_DNA"/>
</dbReference>
<evidence type="ECO:0000313" key="4">
    <source>
        <dbReference type="Proteomes" id="UP001430356"/>
    </source>
</evidence>
<dbReference type="Proteomes" id="UP001430356">
    <property type="component" value="Unassembled WGS sequence"/>
</dbReference>
<feature type="region of interest" description="Disordered" evidence="2">
    <location>
        <begin position="644"/>
        <end position="769"/>
    </location>
</feature>
<feature type="region of interest" description="Disordered" evidence="2">
    <location>
        <begin position="397"/>
        <end position="449"/>
    </location>
</feature>